<proteinExistence type="inferred from homology"/>
<name>A0A520KXV0_9EURY</name>
<dbReference type="AlphaFoldDB" id="A0A520KXV0"/>
<dbReference type="Pfam" id="PF16177">
    <property type="entry name" value="ACAS_N"/>
    <property type="match status" value="1"/>
</dbReference>
<evidence type="ECO:0000256" key="2">
    <source>
        <dbReference type="ARBA" id="ARBA00022598"/>
    </source>
</evidence>
<evidence type="ECO:0000259" key="7">
    <source>
        <dbReference type="Pfam" id="PF16177"/>
    </source>
</evidence>
<keyword evidence="4" id="KW-0067">ATP-binding</keyword>
<dbReference type="Pfam" id="PF00501">
    <property type="entry name" value="AMP-binding"/>
    <property type="match status" value="1"/>
</dbReference>
<dbReference type="GO" id="GO:0005524">
    <property type="term" value="F:ATP binding"/>
    <property type="evidence" value="ECO:0007669"/>
    <property type="project" value="UniProtKB-KW"/>
</dbReference>
<evidence type="ECO:0000259" key="5">
    <source>
        <dbReference type="Pfam" id="PF00501"/>
    </source>
</evidence>
<reference evidence="8 9" key="1">
    <citation type="journal article" date="2019" name="Nat. Microbiol.">
        <title>Wide diversity of methane and short-chain alkane metabolisms in uncultured archaea.</title>
        <authorList>
            <person name="Borrel G."/>
            <person name="Adam P.S."/>
            <person name="McKay L.J."/>
            <person name="Chen L.X."/>
            <person name="Sierra-Garcia I.N."/>
            <person name="Sieber C.M."/>
            <person name="Letourneur Q."/>
            <person name="Ghozlane A."/>
            <person name="Andersen G.L."/>
            <person name="Li W.J."/>
            <person name="Hallam S.J."/>
            <person name="Muyzer G."/>
            <person name="de Oliveira V.M."/>
            <person name="Inskeep W.P."/>
            <person name="Banfield J.F."/>
            <person name="Gribaldo S."/>
        </authorList>
    </citation>
    <scope>NUCLEOTIDE SEQUENCE [LARGE SCALE GENOMIC DNA]</scope>
    <source>
        <strain evidence="8">NM1b</strain>
    </source>
</reference>
<dbReference type="InterPro" id="IPR032387">
    <property type="entry name" value="ACAS_N"/>
</dbReference>
<evidence type="ECO:0000259" key="6">
    <source>
        <dbReference type="Pfam" id="PF13193"/>
    </source>
</evidence>
<dbReference type="Gene3D" id="3.30.300.30">
    <property type="match status" value="1"/>
</dbReference>
<comment type="similarity">
    <text evidence="1">Belongs to the ATP-dependent AMP-binding enzyme family.</text>
</comment>
<dbReference type="InterPro" id="IPR000873">
    <property type="entry name" value="AMP-dep_synth/lig_dom"/>
</dbReference>
<keyword evidence="2 8" id="KW-0436">Ligase</keyword>
<dbReference type="GO" id="GO:0003987">
    <property type="term" value="F:acetate-CoA ligase activity"/>
    <property type="evidence" value="ECO:0007669"/>
    <property type="project" value="UniProtKB-EC"/>
</dbReference>
<sequence length="649" mass="73969">MGWINLAEYQTLYEHSIKDPESFWNDLTEESMADIYWFKRWDKVLKREYPEFKWFSGGHTNAGYNCVDYKQRYSNKTAYIYEMPELGISRKITYGQLFDLVKKYSASLRGCGITKGDRVLLYLPTTIEAIAILQACARIGAISTTVFAGFSPRAIADRIELTTPKLIFTQDFSVRRGKILALKSNIDQALDMLPRAVRNQVNFIVLRRQLPEKQLPMTSERDIWLEEFEQKGGGYSSDFEQLEANETLFVMCTSGTTAKPKPVVHVHGGFQIWVYWTAKWVYGLDPEDIIFNTSDIGWIVGQSYLVFGPLLVGCTTILYDGVPDYPTPDLWWKMMEKHGVTVPWMAPTGVRVLRKLGVEEAKKCNLRSIQRVVCAGEVLNPDVWNWLYKDVFNEKIPVFDHMWQTEVPGSMFGYPIGDAKSLFKPGSAGLPMPGVIPEILDERTGQKAEHMQKGILALKNPVPGMTPTLWMDPERYQSEYWENRLFTKGMYFTGDAAHMDHEGYIFFDGRSDEVIKISGHRIGTVEIESALVSHPAITEAAVVGIPDELRGEVALGFVSLMPGYSPSNSLRQELIDHVRRTIGPFILFKTIEFVELIPKTRSGKIMRRIMKRLWTDDELGDLSTIEEDTSVDEIRKVISKFKDGFAEPS</sequence>
<evidence type="ECO:0000313" key="9">
    <source>
        <dbReference type="Proteomes" id="UP000320766"/>
    </source>
</evidence>
<organism evidence="8 9">
    <name type="scientific">Candidatus Methanolliviera hydrocarbonicum</name>
    <dbReference type="NCBI Taxonomy" id="2491085"/>
    <lineage>
        <taxon>Archaea</taxon>
        <taxon>Methanobacteriati</taxon>
        <taxon>Methanobacteriota</taxon>
        <taxon>Candidatus Methanoliparia</taxon>
        <taxon>Candidatus Methanoliparales</taxon>
        <taxon>Candidatus Methanollivieraceae</taxon>
        <taxon>Candidatus Methanolliviera</taxon>
    </lineage>
</organism>
<dbReference type="Proteomes" id="UP000320766">
    <property type="component" value="Unassembled WGS sequence"/>
</dbReference>
<dbReference type="Gene3D" id="3.40.50.12780">
    <property type="entry name" value="N-terminal domain of ligase-like"/>
    <property type="match status" value="1"/>
</dbReference>
<dbReference type="PANTHER" id="PTHR24095:SF232">
    <property type="entry name" value="ACETYL-COENZYME A SYNTHETASE"/>
    <property type="match status" value="1"/>
</dbReference>
<dbReference type="GO" id="GO:0006085">
    <property type="term" value="P:acetyl-CoA biosynthetic process"/>
    <property type="evidence" value="ECO:0007669"/>
    <property type="project" value="TreeGrafter"/>
</dbReference>
<dbReference type="InterPro" id="IPR045851">
    <property type="entry name" value="AMP-bd_C_sf"/>
</dbReference>
<protein>
    <submittedName>
        <fullName evidence="8">Acetate--CoA ligase</fullName>
        <ecNumber evidence="8">6.2.1.1</ecNumber>
    </submittedName>
</protein>
<dbReference type="InterPro" id="IPR042099">
    <property type="entry name" value="ANL_N_sf"/>
</dbReference>
<accession>A0A520KXV0</accession>
<feature type="domain" description="AMP-binding enzyme C-terminal" evidence="6">
    <location>
        <begin position="526"/>
        <end position="604"/>
    </location>
</feature>
<feature type="domain" description="Acetyl-coenzyme A synthetase N-terminal" evidence="7">
    <location>
        <begin position="9"/>
        <end position="66"/>
    </location>
</feature>
<evidence type="ECO:0000256" key="4">
    <source>
        <dbReference type="ARBA" id="ARBA00022840"/>
    </source>
</evidence>
<evidence type="ECO:0000256" key="3">
    <source>
        <dbReference type="ARBA" id="ARBA00022741"/>
    </source>
</evidence>
<feature type="domain" description="AMP-dependent synthetase/ligase" evidence="5">
    <location>
        <begin position="71"/>
        <end position="461"/>
    </location>
</feature>
<dbReference type="PANTHER" id="PTHR24095">
    <property type="entry name" value="ACETYL-COENZYME A SYNTHETASE"/>
    <property type="match status" value="1"/>
</dbReference>
<dbReference type="EMBL" id="RXIL01000040">
    <property type="protein sequence ID" value="RZN71486.1"/>
    <property type="molecule type" value="Genomic_DNA"/>
</dbReference>
<dbReference type="SUPFAM" id="SSF56801">
    <property type="entry name" value="Acetyl-CoA synthetase-like"/>
    <property type="match status" value="1"/>
</dbReference>
<dbReference type="EC" id="6.2.1.1" evidence="8"/>
<evidence type="ECO:0000313" key="8">
    <source>
        <dbReference type="EMBL" id="RZN71486.1"/>
    </source>
</evidence>
<dbReference type="NCBIfam" id="NF001208">
    <property type="entry name" value="PRK00174.1"/>
    <property type="match status" value="1"/>
</dbReference>
<comment type="caution">
    <text evidence="8">The sequence shown here is derived from an EMBL/GenBank/DDBJ whole genome shotgun (WGS) entry which is preliminary data.</text>
</comment>
<gene>
    <name evidence="8" type="ORF">EF807_02300</name>
</gene>
<keyword evidence="3" id="KW-0547">Nucleotide-binding</keyword>
<dbReference type="Pfam" id="PF13193">
    <property type="entry name" value="AMP-binding_C"/>
    <property type="match status" value="1"/>
</dbReference>
<dbReference type="InterPro" id="IPR025110">
    <property type="entry name" value="AMP-bd_C"/>
</dbReference>
<evidence type="ECO:0000256" key="1">
    <source>
        <dbReference type="ARBA" id="ARBA00006432"/>
    </source>
</evidence>